<feature type="compositionally biased region" description="Polar residues" evidence="1">
    <location>
        <begin position="238"/>
        <end position="256"/>
    </location>
</feature>
<dbReference type="AlphaFoldDB" id="A0A0X3NSG6"/>
<feature type="compositionally biased region" description="Polar residues" evidence="1">
    <location>
        <begin position="199"/>
        <end position="212"/>
    </location>
</feature>
<feature type="region of interest" description="Disordered" evidence="1">
    <location>
        <begin position="493"/>
        <end position="531"/>
    </location>
</feature>
<evidence type="ECO:0000313" key="2">
    <source>
        <dbReference type="EMBL" id="JAP42821.1"/>
    </source>
</evidence>
<evidence type="ECO:0000256" key="1">
    <source>
        <dbReference type="SAM" id="MobiDB-lite"/>
    </source>
</evidence>
<feature type="compositionally biased region" description="Polar residues" evidence="1">
    <location>
        <begin position="299"/>
        <end position="322"/>
    </location>
</feature>
<feature type="region of interest" description="Disordered" evidence="1">
    <location>
        <begin position="1"/>
        <end position="393"/>
    </location>
</feature>
<feature type="compositionally biased region" description="Polar residues" evidence="1">
    <location>
        <begin position="85"/>
        <end position="163"/>
    </location>
</feature>
<feature type="compositionally biased region" description="Polar residues" evidence="1">
    <location>
        <begin position="8"/>
        <end position="40"/>
    </location>
</feature>
<accession>A0A0X3NSG6</accession>
<name>A0A0X3NSG6_SCHSO</name>
<protein>
    <submittedName>
        <fullName evidence="2">Uncharacterized protein</fullName>
    </submittedName>
</protein>
<sequence>TTPKESKTSIASATQTLAQRPTQSTASSESQVSKRASTDSGMKGRSVSEVGVQSINGDDEQEEKATTGCCGRRAPKQPTEAARPSTPNESQLSMAKESMISTGKESQISTSQSVRPSTPKESQFSTSQSVRPSTPRESQFSTSQSVRPSTPKGSVVSNRTSMDSAWKGRSGSDVGVQSINGTDDQDGKTTKGCFGCLASKQTPDTTRPSTPEGSRIATSQSVRSSMSPSVRPSTSQSARKSTSQSVRFSNRASSDSALKDRSGRDVGVQSINGDDEQNEKASTGCCGRCTTKPPPETARPSTPKDSQISAQRTLRLTSTGVSSRGEFLTNRRDHSTGSYDEDLTIADNTFKKSESGPRASTDSGATAGIDKRTNTDEPTPPKKTGCWRGFGGASKQRISQAPSTVIERSPSQFNVSVQFNVSSARNSLTEEQPHSTTSCSATTLPCESNKDSFRNTVRSFRLVQGIPGGLCLPRTPPCSVERRKYNAPSLLEVPHNSRASSPNSSVTENSAASACSPTTVDHGKDPDIQPSVLSLQPGTSVKTFRLTRMRIDTAVNLENAEIKTAEKASSSRLKLKIPEKEAVKLDNTEPKPETSSALAAEQFTGDAPPQVIPWGTHVLGNYRNLETLLKYHRFPHES</sequence>
<proteinExistence type="predicted"/>
<gene>
    <name evidence="2" type="ORF">TR97829</name>
</gene>
<reference evidence="2" key="1">
    <citation type="submission" date="2016-01" db="EMBL/GenBank/DDBJ databases">
        <title>Reference transcriptome for the parasite Schistocephalus solidus: insights into the molecular evolution of parasitism.</title>
        <authorList>
            <person name="Hebert F.O."/>
            <person name="Grambauer S."/>
            <person name="Barber I."/>
            <person name="Landry C.R."/>
            <person name="Aubin-Horth N."/>
        </authorList>
    </citation>
    <scope>NUCLEOTIDE SEQUENCE</scope>
</reference>
<dbReference type="EMBL" id="GEEE01020404">
    <property type="protein sequence ID" value="JAP42821.1"/>
    <property type="molecule type" value="Transcribed_RNA"/>
</dbReference>
<feature type="non-terminal residue" evidence="2">
    <location>
        <position position="1"/>
    </location>
</feature>
<organism evidence="2">
    <name type="scientific">Schistocephalus solidus</name>
    <name type="common">Tapeworm</name>
    <dbReference type="NCBI Taxonomy" id="70667"/>
    <lineage>
        <taxon>Eukaryota</taxon>
        <taxon>Metazoa</taxon>
        <taxon>Spiralia</taxon>
        <taxon>Lophotrochozoa</taxon>
        <taxon>Platyhelminthes</taxon>
        <taxon>Cestoda</taxon>
        <taxon>Eucestoda</taxon>
        <taxon>Diphyllobothriidea</taxon>
        <taxon>Diphyllobothriidae</taxon>
        <taxon>Schistocephalus</taxon>
    </lineage>
</organism>
<feature type="compositionally biased region" description="Polar residues" evidence="1">
    <location>
        <begin position="497"/>
        <end position="519"/>
    </location>
</feature>
<feature type="compositionally biased region" description="Low complexity" evidence="1">
    <location>
        <begin position="218"/>
        <end position="237"/>
    </location>
</feature>